<dbReference type="Gene3D" id="1.20.810.10">
    <property type="entry name" value="Cytochrome Bc1 Complex, Chain C"/>
    <property type="match status" value="1"/>
</dbReference>
<geneLocation type="mitochondrion" evidence="19"/>
<dbReference type="PANTHER" id="PTHR19271:SF16">
    <property type="entry name" value="CYTOCHROME B"/>
    <property type="match status" value="1"/>
</dbReference>
<evidence type="ECO:0000256" key="7">
    <source>
        <dbReference type="ARBA" id="ARBA00022692"/>
    </source>
</evidence>
<gene>
    <name evidence="19" type="primary">CYTB</name>
</gene>
<keyword evidence="14 16" id="KW-0496">Mitochondrion</keyword>
<evidence type="ECO:0000256" key="5">
    <source>
        <dbReference type="ARBA" id="ARBA00022617"/>
    </source>
</evidence>
<dbReference type="RefSeq" id="YP_009370865.1">
    <property type="nucleotide sequence ID" value="NC_034800.1"/>
</dbReference>
<dbReference type="GO" id="GO:0046872">
    <property type="term" value="F:metal ion binding"/>
    <property type="evidence" value="ECO:0007669"/>
    <property type="project" value="UniProtKB-UniRule"/>
</dbReference>
<feature type="transmembrane region" description="Helical" evidence="16">
    <location>
        <begin position="65"/>
        <end position="89"/>
    </location>
</feature>
<comment type="subcellular location">
    <subcellularLocation>
        <location evidence="2">Mitochondrion inner membrane</location>
        <topology evidence="2">Multi-pass membrane protein</topology>
    </subcellularLocation>
</comment>
<dbReference type="GO" id="GO:0016491">
    <property type="term" value="F:oxidoreductase activity"/>
    <property type="evidence" value="ECO:0007669"/>
    <property type="project" value="UniProtKB-UniRule"/>
</dbReference>
<dbReference type="InterPro" id="IPR027387">
    <property type="entry name" value="Cytb/b6-like_sf"/>
</dbReference>
<comment type="function">
    <text evidence="1 16">Component of the ubiquinol-cytochrome c reductase complex (complex III or cytochrome b-c1 complex) that is part of the mitochondrial respiratory chain. The b-c1 complex mediates electron transfer from ubiquinol to cytochrome c. Contributes to the generation of a proton gradient across the mitochondrial membrane that is then used for ATP synthesis.</text>
</comment>
<dbReference type="GeneID" id="32888215"/>
<dbReference type="InterPro" id="IPR036150">
    <property type="entry name" value="Cyt_b/b6_C_sf"/>
</dbReference>
<evidence type="ECO:0000256" key="2">
    <source>
        <dbReference type="ARBA" id="ARBA00004448"/>
    </source>
</evidence>
<dbReference type="GO" id="GO:0008121">
    <property type="term" value="F:quinol-cytochrome-c reductase activity"/>
    <property type="evidence" value="ECO:0007669"/>
    <property type="project" value="TreeGrafter"/>
</dbReference>
<dbReference type="EMBL" id="KR676560">
    <property type="protein sequence ID" value="ALK26529.1"/>
    <property type="molecule type" value="Genomic_DNA"/>
</dbReference>
<evidence type="ECO:0000256" key="16">
    <source>
        <dbReference type="RuleBase" id="RU362117"/>
    </source>
</evidence>
<keyword evidence="5 16" id="KW-0349">Heme</keyword>
<reference evidence="19" key="1">
    <citation type="submission" date="2015-05" db="EMBL/GenBank/DDBJ databases">
        <title>Sequence Analysis of the Complete Mitochondrial Genome of Khawia sinensis in Cyprinus carpio.</title>
        <authorList>
            <person name="Fang R."/>
            <person name="Chen L."/>
        </authorList>
    </citation>
    <scope>NUCLEOTIDE SEQUENCE</scope>
</reference>
<feature type="transmembrane region" description="Helical" evidence="16">
    <location>
        <begin position="101"/>
        <end position="124"/>
    </location>
</feature>
<dbReference type="GO" id="GO:0006122">
    <property type="term" value="P:mitochondrial electron transport, ubiquinol to cytochrome c"/>
    <property type="evidence" value="ECO:0007669"/>
    <property type="project" value="TreeGrafter"/>
</dbReference>
<keyword evidence="7 16" id="KW-0812">Transmembrane</keyword>
<comment type="similarity">
    <text evidence="16">Belongs to the cytochrome b family.</text>
</comment>
<evidence type="ECO:0000256" key="15">
    <source>
        <dbReference type="ARBA" id="ARBA00023136"/>
    </source>
</evidence>
<keyword evidence="11 16" id="KW-1133">Transmembrane helix</keyword>
<evidence type="ECO:0000256" key="10">
    <source>
        <dbReference type="ARBA" id="ARBA00022982"/>
    </source>
</evidence>
<evidence type="ECO:0000256" key="11">
    <source>
        <dbReference type="ARBA" id="ARBA00022989"/>
    </source>
</evidence>
<feature type="transmembrane region" description="Helical" evidence="16">
    <location>
        <begin position="167"/>
        <end position="191"/>
    </location>
</feature>
<keyword evidence="4 16" id="KW-0813">Transport</keyword>
<dbReference type="GO" id="GO:0005743">
    <property type="term" value="C:mitochondrial inner membrane"/>
    <property type="evidence" value="ECO:0007669"/>
    <property type="project" value="UniProtKB-SubCell"/>
</dbReference>
<evidence type="ECO:0000259" key="18">
    <source>
        <dbReference type="PROSITE" id="PS51003"/>
    </source>
</evidence>
<feature type="transmembrane region" description="Helical" evidence="16">
    <location>
        <begin position="221"/>
        <end position="238"/>
    </location>
</feature>
<keyword evidence="13" id="KW-0830">Ubiquinone</keyword>
<protein>
    <recommendedName>
        <fullName evidence="3 16">Cytochrome b</fullName>
    </recommendedName>
</protein>
<keyword evidence="10 16" id="KW-0249">Electron transport</keyword>
<dbReference type="SUPFAM" id="SSF81342">
    <property type="entry name" value="Transmembrane di-heme cytochromes"/>
    <property type="match status" value="1"/>
</dbReference>
<organism evidence="19">
    <name type="scientific">Khawia sinensis</name>
    <dbReference type="NCBI Taxonomy" id="125900"/>
    <lineage>
        <taxon>Eukaryota</taxon>
        <taxon>Metazoa</taxon>
        <taxon>Spiralia</taxon>
        <taxon>Lophotrochozoa</taxon>
        <taxon>Platyhelminthes</taxon>
        <taxon>Cestoda</taxon>
        <taxon>Eucestoda</taxon>
        <taxon>Caryophyllidea</taxon>
        <taxon>Lytocestidae</taxon>
        <taxon>Khawia</taxon>
    </lineage>
</organism>
<dbReference type="Pfam" id="PF00032">
    <property type="entry name" value="Cytochrom_B_C"/>
    <property type="match status" value="1"/>
</dbReference>
<feature type="transmembrane region" description="Helical" evidence="16">
    <location>
        <begin position="280"/>
        <end position="298"/>
    </location>
</feature>
<accession>A0A1W5J4L0</accession>
<feature type="transmembrane region" description="Helical" evidence="16">
    <location>
        <begin position="333"/>
        <end position="352"/>
    </location>
</feature>
<dbReference type="PROSITE" id="PS51003">
    <property type="entry name" value="CYTB_CTER"/>
    <property type="match status" value="1"/>
</dbReference>
<evidence type="ECO:0000313" key="19">
    <source>
        <dbReference type="EMBL" id="ALK26529.1"/>
    </source>
</evidence>
<evidence type="ECO:0000256" key="8">
    <source>
        <dbReference type="ARBA" id="ARBA00022723"/>
    </source>
</evidence>
<name>A0A1W5J4L0_9CEST</name>
<dbReference type="InterPro" id="IPR005797">
    <property type="entry name" value="Cyt_b/b6_N"/>
</dbReference>
<evidence type="ECO:0000256" key="12">
    <source>
        <dbReference type="ARBA" id="ARBA00023004"/>
    </source>
</evidence>
<feature type="domain" description="Cytochrome b/b6 C-terminal region profile" evidence="18">
    <location>
        <begin position="202"/>
        <end position="367"/>
    </location>
</feature>
<keyword evidence="8 16" id="KW-0479">Metal-binding</keyword>
<feature type="transmembrane region" description="Helical" evidence="16">
    <location>
        <begin position="131"/>
        <end position="155"/>
    </location>
</feature>
<dbReference type="Pfam" id="PF00033">
    <property type="entry name" value="Cytochrome_B"/>
    <property type="match status" value="1"/>
</dbReference>
<proteinExistence type="inferred from homology"/>
<evidence type="ECO:0000256" key="4">
    <source>
        <dbReference type="ARBA" id="ARBA00022448"/>
    </source>
</evidence>
<keyword evidence="12 16" id="KW-0408">Iron</keyword>
<dbReference type="InterPro" id="IPR005798">
    <property type="entry name" value="Cyt_b/b6_C"/>
</dbReference>
<keyword evidence="6 16" id="KW-0679">Respiratory chain</keyword>
<feature type="transmembrane region" description="Helical" evidence="16">
    <location>
        <begin position="310"/>
        <end position="327"/>
    </location>
</feature>
<evidence type="ECO:0000256" key="1">
    <source>
        <dbReference type="ARBA" id="ARBA00002566"/>
    </source>
</evidence>
<evidence type="ECO:0000259" key="17">
    <source>
        <dbReference type="PROSITE" id="PS51002"/>
    </source>
</evidence>
<sequence length="368" mass="41221">MIENFRRSVLDLPISYSLGYSWCSGSVLSIVLGLQVLTGVVLSFIYVATPANAFLLVLGETIDSFFYWVCRYAHIWCVSLIFCLLFIHMGRSLYYSSYSKVSVWNIGFLLYLLLMVEAFVGYVLPWHQMSYWAATVLTTIVQGLPIIGSELYGYVVGGFSVTGVTLIRLFSVHVCIGLVIVGVAVLHVFYLHKSGSNNPLFILPGYSDVVFFHPHYSSKDIFSLSVVILIGVGCIWAVPDFVVDPDGYIEANVLVTPASIKPEWYFLAYYALIRAVESKIGGLVLVTSIILLLWVPTSNLCCTYSSARQCLFWLICNVFFGLIYLGICHPNTFYLFICNVYGIILLISLFCFKGLWLVRTNSHICGNN</sequence>
<dbReference type="PROSITE" id="PS51002">
    <property type="entry name" value="CYTB_NTER"/>
    <property type="match status" value="1"/>
</dbReference>
<evidence type="ECO:0000256" key="14">
    <source>
        <dbReference type="ARBA" id="ARBA00023128"/>
    </source>
</evidence>
<dbReference type="CTD" id="4519"/>
<evidence type="ECO:0000256" key="6">
    <source>
        <dbReference type="ARBA" id="ARBA00022660"/>
    </source>
</evidence>
<keyword evidence="15 16" id="KW-0472">Membrane</keyword>
<evidence type="ECO:0000256" key="13">
    <source>
        <dbReference type="ARBA" id="ARBA00023075"/>
    </source>
</evidence>
<dbReference type="InterPro" id="IPR016174">
    <property type="entry name" value="Di-haem_cyt_TM"/>
</dbReference>
<dbReference type="AlphaFoldDB" id="A0A1W5J4L0"/>
<keyword evidence="9" id="KW-0999">Mitochondrion inner membrane</keyword>
<feature type="domain" description="Cytochrome b/b6 N-terminal region profile" evidence="17">
    <location>
        <begin position="1"/>
        <end position="200"/>
    </location>
</feature>
<dbReference type="SUPFAM" id="SSF81648">
    <property type="entry name" value="a domain/subunit of cytochrome bc1 complex (Ubiquinol-cytochrome c reductase)"/>
    <property type="match status" value="1"/>
</dbReference>
<evidence type="ECO:0000256" key="9">
    <source>
        <dbReference type="ARBA" id="ARBA00022792"/>
    </source>
</evidence>
<dbReference type="PANTHER" id="PTHR19271">
    <property type="entry name" value="CYTOCHROME B"/>
    <property type="match status" value="1"/>
</dbReference>
<comment type="cofactor">
    <cofactor evidence="16">
        <name>heme b</name>
        <dbReference type="ChEBI" id="CHEBI:60344"/>
    </cofactor>
    <text evidence="16">Binds 2 heme groups non-covalently.</text>
</comment>
<evidence type="ECO:0000256" key="3">
    <source>
        <dbReference type="ARBA" id="ARBA00013531"/>
    </source>
</evidence>